<dbReference type="Gene3D" id="3.40.630.10">
    <property type="entry name" value="Zn peptidases"/>
    <property type="match status" value="1"/>
</dbReference>
<keyword evidence="3" id="KW-0645">Protease</keyword>
<evidence type="ECO:0000256" key="2">
    <source>
        <dbReference type="ARBA" id="ARBA00005988"/>
    </source>
</evidence>
<dbReference type="InterPro" id="IPR000834">
    <property type="entry name" value="Peptidase_M14"/>
</dbReference>
<evidence type="ECO:0000256" key="4">
    <source>
        <dbReference type="ARBA" id="ARBA00022801"/>
    </source>
</evidence>
<keyword evidence="5" id="KW-0862">Zinc</keyword>
<dbReference type="PROSITE" id="PS52035">
    <property type="entry name" value="PEPTIDASE_M14"/>
    <property type="match status" value="1"/>
</dbReference>
<dbReference type="Proteomes" id="UP000658258">
    <property type="component" value="Unassembled WGS sequence"/>
</dbReference>
<keyword evidence="10" id="KW-1185">Reference proteome</keyword>
<keyword evidence="4" id="KW-0378">Hydrolase</keyword>
<dbReference type="EMBL" id="BNAG01000002">
    <property type="protein sequence ID" value="GHE62472.1"/>
    <property type="molecule type" value="Genomic_DNA"/>
</dbReference>
<comment type="cofactor">
    <cofactor evidence="1">
        <name>Zn(2+)</name>
        <dbReference type="ChEBI" id="CHEBI:29105"/>
    </cofactor>
</comment>
<dbReference type="PANTHER" id="PTHR11705">
    <property type="entry name" value="PROTEASE FAMILY M14 CARBOXYPEPTIDASE A,B"/>
    <property type="match status" value="1"/>
</dbReference>
<proteinExistence type="inferred from homology"/>
<accession>A0ABQ3I448</accession>
<feature type="domain" description="Peptidase M14" evidence="8">
    <location>
        <begin position="70"/>
        <end position="399"/>
    </location>
</feature>
<evidence type="ECO:0000259" key="8">
    <source>
        <dbReference type="PROSITE" id="PS52035"/>
    </source>
</evidence>
<dbReference type="InterPro" id="IPR029062">
    <property type="entry name" value="Class_I_gatase-like"/>
</dbReference>
<evidence type="ECO:0000256" key="6">
    <source>
        <dbReference type="ARBA" id="ARBA00023049"/>
    </source>
</evidence>
<gene>
    <name evidence="9" type="ORF">GCM10011340_17120</name>
</gene>
<evidence type="ECO:0000313" key="10">
    <source>
        <dbReference type="Proteomes" id="UP000658258"/>
    </source>
</evidence>
<name>A0ABQ3I448_9BACT</name>
<sequence length="872" mass="97851">MINDCFRLVLTILTYSQPNAMKYRGFFIVVLLFGLGFSAKAQSDYFFPPNARFDKSIPTPEEYLGYPIGTLHTRHDAIVGYLRELARRSPRARLDTIGETYEHRQLVVLTVSSSANLNNLENIRRKHLELVDPTKTITDFSDQKSIVMLGYNVHGNEPSSSEAALLTAYYYVAGLHAEVRQALDEAVLLIDPAFNPDGRDRHSTWANAYQGNPLVSDPVDAEHNEAWPGGRTNHYWYDLNRDWLPLAHVESQARIDFYHKWYPNVVTDFHEMGTNSTYFFEPTKPFGSENPVVPRDNYDGLNNLFAGYFHEALDEIGSLYFTKEQYDNSYPGYGSTYPDIHGALGLVFEQASSRGHLQDSRMGKVAFAFTIKNHLTSSLATVRASVAEKATLLAHMENYFDSAQKEGEQAGGGWVFGDPYDDGRNQAFVDLLLRHKIKTIALNEDISLGDKTFKKGKAYYVPNAQGQYRMVRTMFEKVTTFYDSIFYDASAWTAALAYNMPYEQYNGRNELRGAVLKRSDLQGEYASVPRAEYAYLIEWNEYYAPKALNYLLDKGLYVNSAFKPFSIETHEGVREFGYGTLMIPVARQEANSNLVHAYIEEATEIAGVKAYAVSSGYSASGIDLGSGSFETIQKPQVLMLIGPGTSSYEAGEVWHLLDSKVGLPITKVWTDNVGRIDWSQYNTLVLVSGNYSSLGENTINRIKQWVREGGTLITLRSATSWAVASGLVNEKFAEGPKRETPERMDYATARDFRGSNAIGGSMYMADVDITHPLAFGYTSRELPVYRNHSIFMAPSANPFSTVVRYTENPLLSGYVHKTNLEKLGGTASLLVNGIGRGNVILFVDNPNFRGMWYGTNKLFLNAIFLGNLVSRP</sequence>
<protein>
    <submittedName>
        <fullName evidence="9">Peptidase M14</fullName>
    </submittedName>
</protein>
<evidence type="ECO:0000256" key="1">
    <source>
        <dbReference type="ARBA" id="ARBA00001947"/>
    </source>
</evidence>
<dbReference type="SUPFAM" id="SSF52317">
    <property type="entry name" value="Class I glutamine amidotransferase-like"/>
    <property type="match status" value="1"/>
</dbReference>
<keyword evidence="6" id="KW-0482">Metalloprotease</keyword>
<evidence type="ECO:0000256" key="5">
    <source>
        <dbReference type="ARBA" id="ARBA00022833"/>
    </source>
</evidence>
<evidence type="ECO:0000313" key="9">
    <source>
        <dbReference type="EMBL" id="GHE62472.1"/>
    </source>
</evidence>
<dbReference type="SUPFAM" id="SSF53187">
    <property type="entry name" value="Zn-dependent exopeptidases"/>
    <property type="match status" value="1"/>
</dbReference>
<comment type="caution">
    <text evidence="9">The sequence shown here is derived from an EMBL/GenBank/DDBJ whole genome shotgun (WGS) entry which is preliminary data.</text>
</comment>
<dbReference type="Gene3D" id="3.40.50.880">
    <property type="match status" value="1"/>
</dbReference>
<reference evidence="10" key="1">
    <citation type="journal article" date="2019" name="Int. J. Syst. Evol. Microbiol.">
        <title>The Global Catalogue of Microorganisms (GCM) 10K type strain sequencing project: providing services to taxonomists for standard genome sequencing and annotation.</title>
        <authorList>
            <consortium name="The Broad Institute Genomics Platform"/>
            <consortium name="The Broad Institute Genome Sequencing Center for Infectious Disease"/>
            <person name="Wu L."/>
            <person name="Ma J."/>
        </authorList>
    </citation>
    <scope>NUCLEOTIDE SEQUENCE [LARGE SCALE GENOMIC DNA]</scope>
    <source>
        <strain evidence="10">CGMCC 1.15111</strain>
    </source>
</reference>
<organism evidence="9 10">
    <name type="scientific">Roseivirga thermotolerans</name>
    <dbReference type="NCBI Taxonomy" id="1758176"/>
    <lineage>
        <taxon>Bacteria</taxon>
        <taxon>Pseudomonadati</taxon>
        <taxon>Bacteroidota</taxon>
        <taxon>Cytophagia</taxon>
        <taxon>Cytophagales</taxon>
        <taxon>Roseivirgaceae</taxon>
        <taxon>Roseivirga</taxon>
    </lineage>
</organism>
<evidence type="ECO:0000256" key="7">
    <source>
        <dbReference type="PROSITE-ProRule" id="PRU01379"/>
    </source>
</evidence>
<dbReference type="SMART" id="SM00631">
    <property type="entry name" value="Zn_pept"/>
    <property type="match status" value="1"/>
</dbReference>
<comment type="similarity">
    <text evidence="2 7">Belongs to the peptidase M14 family.</text>
</comment>
<evidence type="ECO:0000256" key="3">
    <source>
        <dbReference type="ARBA" id="ARBA00022670"/>
    </source>
</evidence>
<dbReference type="Pfam" id="PF00246">
    <property type="entry name" value="Peptidase_M14"/>
    <property type="match status" value="1"/>
</dbReference>
<comment type="caution">
    <text evidence="7">Lacks conserved residue(s) required for the propagation of feature annotation.</text>
</comment>
<dbReference type="PANTHER" id="PTHR11705:SF143">
    <property type="entry name" value="SLL0236 PROTEIN"/>
    <property type="match status" value="1"/>
</dbReference>